<organism evidence="2 3">
    <name type="scientific">Hondaea fermentalgiana</name>
    <dbReference type="NCBI Taxonomy" id="2315210"/>
    <lineage>
        <taxon>Eukaryota</taxon>
        <taxon>Sar</taxon>
        <taxon>Stramenopiles</taxon>
        <taxon>Bigyra</taxon>
        <taxon>Labyrinthulomycetes</taxon>
        <taxon>Thraustochytrida</taxon>
        <taxon>Thraustochytriidae</taxon>
        <taxon>Hondaea</taxon>
    </lineage>
</organism>
<dbReference type="InParanoid" id="A0A2R5GRV3"/>
<gene>
    <name evidence="2" type="ORF">FCC1311_075972</name>
</gene>
<protein>
    <submittedName>
        <fullName evidence="2">Uncharacterized protein</fullName>
    </submittedName>
</protein>
<accession>A0A2R5GRV3</accession>
<evidence type="ECO:0000313" key="2">
    <source>
        <dbReference type="EMBL" id="GBG31373.1"/>
    </source>
</evidence>
<reference evidence="2 3" key="1">
    <citation type="submission" date="2017-12" db="EMBL/GenBank/DDBJ databases">
        <title>Sequencing, de novo assembly and annotation of complete genome of a new Thraustochytrid species, strain FCC1311.</title>
        <authorList>
            <person name="Sedici K."/>
            <person name="Godart F."/>
            <person name="Aiese Cigliano R."/>
            <person name="Sanseverino W."/>
            <person name="Barakat M."/>
            <person name="Ortet P."/>
            <person name="Marechal E."/>
            <person name="Cagnac O."/>
            <person name="Amato A."/>
        </authorList>
    </citation>
    <scope>NUCLEOTIDE SEQUENCE [LARGE SCALE GENOMIC DNA]</scope>
</reference>
<feature type="region of interest" description="Disordered" evidence="1">
    <location>
        <begin position="255"/>
        <end position="287"/>
    </location>
</feature>
<sequence>MTSESAFPAQEAVVATDVLRFRGGRRPFLTKKRLGANNNARDGAEENERENHDWWSQRVTQVRDWLRSNPLHLGLDDMAVKTLQQMLREGDSLHVNDARKLKCWLHICIELGDVPGSPLHHDDKIDSEIKARARLKDGHRVSLLAPGSPETCEDEDLAQPTIPTIGAEARLRLEEVEASSGRGNNATPSPRHAATQTEPGREADDTTTERKKIPLLRQRSVSRMEELASCTSALLDACKLDLMNRANAETRFAAGENEAKDQGNSGASSEGAADAAAHEASMIPSAREERKYRFANNSTADKGKVQVQDHADFQLDSFYRKRDRGSAKPGVSLLMGRREDDLTEQVVAVIFDRARFEEADADDWMHRNIHRFPVGRRELIDKARNEAKT</sequence>
<name>A0A2R5GRV3_9STRA</name>
<comment type="caution">
    <text evidence="2">The sequence shown here is derived from an EMBL/GenBank/DDBJ whole genome shotgun (WGS) entry which is preliminary data.</text>
</comment>
<keyword evidence="3" id="KW-1185">Reference proteome</keyword>
<dbReference type="Proteomes" id="UP000241890">
    <property type="component" value="Unassembled WGS sequence"/>
</dbReference>
<feature type="region of interest" description="Disordered" evidence="1">
    <location>
        <begin position="176"/>
        <end position="217"/>
    </location>
</feature>
<dbReference type="AlphaFoldDB" id="A0A2R5GRV3"/>
<feature type="compositionally biased region" description="Basic and acidic residues" evidence="1">
    <location>
        <begin position="199"/>
        <end position="212"/>
    </location>
</feature>
<dbReference type="OrthoDB" id="201018at2759"/>
<feature type="compositionally biased region" description="Polar residues" evidence="1">
    <location>
        <begin position="181"/>
        <end position="198"/>
    </location>
</feature>
<proteinExistence type="predicted"/>
<evidence type="ECO:0000256" key="1">
    <source>
        <dbReference type="SAM" id="MobiDB-lite"/>
    </source>
</evidence>
<feature type="compositionally biased region" description="Low complexity" evidence="1">
    <location>
        <begin position="265"/>
        <end position="281"/>
    </location>
</feature>
<dbReference type="EMBL" id="BEYU01000096">
    <property type="protein sequence ID" value="GBG31373.1"/>
    <property type="molecule type" value="Genomic_DNA"/>
</dbReference>
<evidence type="ECO:0000313" key="3">
    <source>
        <dbReference type="Proteomes" id="UP000241890"/>
    </source>
</evidence>